<dbReference type="PANTHER" id="PTHR10131:SF94">
    <property type="entry name" value="TNF RECEPTOR-ASSOCIATED FACTOR 4"/>
    <property type="match status" value="1"/>
</dbReference>
<dbReference type="AlphaFoldDB" id="A0AAV7JZR7"/>
<keyword evidence="4" id="KW-0677">Repeat</keyword>
<dbReference type="Proteomes" id="UP001165289">
    <property type="component" value="Unassembled WGS sequence"/>
</dbReference>
<dbReference type="Pfam" id="PF13445">
    <property type="entry name" value="zf-RING_UBOX"/>
    <property type="match status" value="1"/>
</dbReference>
<dbReference type="InterPro" id="IPR027370">
    <property type="entry name" value="Znf-RING_euk"/>
</dbReference>
<dbReference type="SMART" id="SM00184">
    <property type="entry name" value="RING"/>
    <property type="match status" value="1"/>
</dbReference>
<dbReference type="InterPro" id="IPR001841">
    <property type="entry name" value="Znf_RING"/>
</dbReference>
<dbReference type="PROSITE" id="PS00518">
    <property type="entry name" value="ZF_RING_1"/>
    <property type="match status" value="1"/>
</dbReference>
<dbReference type="Gene3D" id="2.60.210.10">
    <property type="entry name" value="Apoptosis, Tumor Necrosis Factor Receptor Associated Protein 2, Chain A"/>
    <property type="match status" value="1"/>
</dbReference>
<evidence type="ECO:0000256" key="5">
    <source>
        <dbReference type="ARBA" id="ARBA00022771"/>
    </source>
</evidence>
<feature type="zinc finger region" description="TRAF-type" evidence="7">
    <location>
        <begin position="181"/>
        <end position="239"/>
    </location>
</feature>
<dbReference type="PIRSF" id="PIRSF015614">
    <property type="entry name" value="TRAF"/>
    <property type="match status" value="1"/>
</dbReference>
<evidence type="ECO:0000313" key="12">
    <source>
        <dbReference type="EMBL" id="KAI6654173.1"/>
    </source>
</evidence>
<accession>A0AAV7JZR7</accession>
<dbReference type="PROSITE" id="PS50145">
    <property type="entry name" value="ZF_TRAF"/>
    <property type="match status" value="2"/>
</dbReference>
<keyword evidence="5 7" id="KW-0863">Zinc-finger</keyword>
<dbReference type="PROSITE" id="PS50144">
    <property type="entry name" value="MATH"/>
    <property type="match status" value="1"/>
</dbReference>
<protein>
    <submittedName>
        <fullName evidence="12">TNF receptor-associated factor 4</fullName>
    </submittedName>
</protein>
<dbReference type="InterPro" id="IPR001293">
    <property type="entry name" value="Znf_TRAF"/>
</dbReference>
<evidence type="ECO:0000256" key="7">
    <source>
        <dbReference type="PROSITE-ProRule" id="PRU00207"/>
    </source>
</evidence>
<dbReference type="Gene3D" id="3.30.40.10">
    <property type="entry name" value="Zinc/RING finger domain, C3HC4 (zinc finger)"/>
    <property type="match status" value="3"/>
</dbReference>
<evidence type="ECO:0000256" key="8">
    <source>
        <dbReference type="SAM" id="Coils"/>
    </source>
</evidence>
<evidence type="ECO:0000256" key="3">
    <source>
        <dbReference type="ARBA" id="ARBA00022723"/>
    </source>
</evidence>
<reference evidence="12 13" key="1">
    <citation type="journal article" date="2023" name="BMC Biol.">
        <title>The compact genome of the sponge Oopsacas minuta (Hexactinellida) is lacking key metazoan core genes.</title>
        <authorList>
            <person name="Santini S."/>
            <person name="Schenkelaars Q."/>
            <person name="Jourda C."/>
            <person name="Duchesne M."/>
            <person name="Belahbib H."/>
            <person name="Rocher C."/>
            <person name="Selva M."/>
            <person name="Riesgo A."/>
            <person name="Vervoort M."/>
            <person name="Leys S.P."/>
            <person name="Kodjabachian L."/>
            <person name="Le Bivic A."/>
            <person name="Borchiellini C."/>
            <person name="Claverie J.M."/>
            <person name="Renard E."/>
        </authorList>
    </citation>
    <scope>NUCLEOTIDE SEQUENCE [LARGE SCALE GENOMIC DNA]</scope>
    <source>
        <strain evidence="12">SPO-2</strain>
    </source>
</reference>
<dbReference type="InterPro" id="IPR013083">
    <property type="entry name" value="Znf_RING/FYVE/PHD"/>
</dbReference>
<dbReference type="InterPro" id="IPR012227">
    <property type="entry name" value="TNF_rcpt-assoc_TRAF_met"/>
</dbReference>
<keyword evidence="12" id="KW-0675">Receptor</keyword>
<dbReference type="Pfam" id="PF02176">
    <property type="entry name" value="zf-TRAF"/>
    <property type="match status" value="2"/>
</dbReference>
<dbReference type="InterPro" id="IPR008974">
    <property type="entry name" value="TRAF-like"/>
</dbReference>
<dbReference type="PROSITE" id="PS50089">
    <property type="entry name" value="ZF_RING_2"/>
    <property type="match status" value="1"/>
</dbReference>
<evidence type="ECO:0000259" key="10">
    <source>
        <dbReference type="PROSITE" id="PS50144"/>
    </source>
</evidence>
<dbReference type="InterPro" id="IPR049342">
    <property type="entry name" value="TRAF1-6_MATH_dom"/>
</dbReference>
<feature type="domain" description="TRAF-type" evidence="11">
    <location>
        <begin position="181"/>
        <end position="239"/>
    </location>
</feature>
<dbReference type="InterPro" id="IPR002083">
    <property type="entry name" value="MATH/TRAF_dom"/>
</dbReference>
<gene>
    <name evidence="12" type="ORF">LOD99_3018</name>
</gene>
<dbReference type="GO" id="GO:0005737">
    <property type="term" value="C:cytoplasm"/>
    <property type="evidence" value="ECO:0007669"/>
    <property type="project" value="UniProtKB-SubCell"/>
</dbReference>
<dbReference type="SMART" id="SM00061">
    <property type="entry name" value="MATH"/>
    <property type="match status" value="1"/>
</dbReference>
<dbReference type="SUPFAM" id="SSF49599">
    <property type="entry name" value="TRAF domain-like"/>
    <property type="match status" value="3"/>
</dbReference>
<dbReference type="PANTHER" id="PTHR10131">
    <property type="entry name" value="TNF RECEPTOR ASSOCIATED FACTOR"/>
    <property type="match status" value="1"/>
</dbReference>
<feature type="domain" description="TRAF-type" evidence="11">
    <location>
        <begin position="127"/>
        <end position="174"/>
    </location>
</feature>
<dbReference type="EMBL" id="JAKMXF010000233">
    <property type="protein sequence ID" value="KAI6654173.1"/>
    <property type="molecule type" value="Genomic_DNA"/>
</dbReference>
<feature type="domain" description="MATH" evidence="10">
    <location>
        <begin position="312"/>
        <end position="456"/>
    </location>
</feature>
<dbReference type="InterPro" id="IPR017907">
    <property type="entry name" value="Znf_RING_CS"/>
</dbReference>
<proteinExistence type="predicted"/>
<dbReference type="GO" id="GO:0007165">
    <property type="term" value="P:signal transduction"/>
    <property type="evidence" value="ECO:0007669"/>
    <property type="project" value="InterPro"/>
</dbReference>
<feature type="zinc finger region" description="TRAF-type" evidence="7">
    <location>
        <begin position="127"/>
        <end position="174"/>
    </location>
</feature>
<dbReference type="SUPFAM" id="SSF57850">
    <property type="entry name" value="RING/U-box"/>
    <property type="match status" value="1"/>
</dbReference>
<keyword evidence="3 7" id="KW-0479">Metal-binding</keyword>
<feature type="coiled-coil region" evidence="8">
    <location>
        <begin position="264"/>
        <end position="291"/>
    </location>
</feature>
<comment type="caution">
    <text evidence="12">The sequence shown here is derived from an EMBL/GenBank/DDBJ whole genome shotgun (WGS) entry which is preliminary data.</text>
</comment>
<evidence type="ECO:0000259" key="9">
    <source>
        <dbReference type="PROSITE" id="PS50089"/>
    </source>
</evidence>
<evidence type="ECO:0000256" key="6">
    <source>
        <dbReference type="ARBA" id="ARBA00022833"/>
    </source>
</evidence>
<keyword evidence="8" id="KW-0175">Coiled coil</keyword>
<keyword evidence="13" id="KW-1185">Reference proteome</keyword>
<evidence type="ECO:0000256" key="2">
    <source>
        <dbReference type="ARBA" id="ARBA00022490"/>
    </source>
</evidence>
<evidence type="ECO:0000313" key="13">
    <source>
        <dbReference type="Proteomes" id="UP001165289"/>
    </source>
</evidence>
<keyword evidence="6 7" id="KW-0862">Zinc</keyword>
<dbReference type="Pfam" id="PF21355">
    <property type="entry name" value="TRAF-mep_MATH"/>
    <property type="match status" value="1"/>
</dbReference>
<sequence>MDNSKDDLFTDVVDELMLISINGEYSGYKTHYFNFENSRASLSQLFICLICSGVFVDPLQIHDCGHIFCKSCIDKLEVCPLDKTIIQKETLYRDKFIEAKINEMEIKCPLYSRGCTWIGPLVSGREHLETCGFVNVKCRLGCEKIMMRKILDNHEIEDCGFFKIICEFCKESCKRIHMEEHRSLNCTNFPIKCPNACHVDAIARSQIPTHLEEECPLSLVRCCYEGLGCQALVERQNVRDHMQNDQMLHLQLVTDKVRVLTTVVEKMTGENDKLSETVAHLDANLEEANALMTSQKNTLEKRLLPEDTIAVNGRFVWKITNVKEKIKKNIILFSKPFYTSTKGYKFCIQMYMNGNSGGKSNHVSVYLYLQRGNYDSDLEWPFRGTVKFTLLNQNSDSDHYIVSSFNTEENEKKFMSSEQGINNSGYGYPKFISHSKLLTEKSKYYKDNCLYIKIDIQPKYLLHHFVS</sequence>
<dbReference type="GO" id="GO:0008270">
    <property type="term" value="F:zinc ion binding"/>
    <property type="evidence" value="ECO:0007669"/>
    <property type="project" value="UniProtKB-KW"/>
</dbReference>
<feature type="domain" description="RING-type" evidence="9">
    <location>
        <begin position="48"/>
        <end position="83"/>
    </location>
</feature>
<name>A0AAV7JZR7_9METZ</name>
<evidence type="ECO:0000256" key="4">
    <source>
        <dbReference type="ARBA" id="ARBA00022737"/>
    </source>
</evidence>
<organism evidence="12 13">
    <name type="scientific">Oopsacas minuta</name>
    <dbReference type="NCBI Taxonomy" id="111878"/>
    <lineage>
        <taxon>Eukaryota</taxon>
        <taxon>Metazoa</taxon>
        <taxon>Porifera</taxon>
        <taxon>Hexactinellida</taxon>
        <taxon>Hexasterophora</taxon>
        <taxon>Lyssacinosida</taxon>
        <taxon>Leucopsacidae</taxon>
        <taxon>Oopsacas</taxon>
    </lineage>
</organism>
<dbReference type="GO" id="GO:0043122">
    <property type="term" value="P:regulation of canonical NF-kappaB signal transduction"/>
    <property type="evidence" value="ECO:0007669"/>
    <property type="project" value="TreeGrafter"/>
</dbReference>
<evidence type="ECO:0000259" key="11">
    <source>
        <dbReference type="PROSITE" id="PS50145"/>
    </source>
</evidence>
<evidence type="ECO:0000256" key="1">
    <source>
        <dbReference type="ARBA" id="ARBA00004496"/>
    </source>
</evidence>
<keyword evidence="2" id="KW-0963">Cytoplasm</keyword>
<comment type="subcellular location">
    <subcellularLocation>
        <location evidence="1">Cytoplasm</location>
    </subcellularLocation>
</comment>
<dbReference type="GO" id="GO:0042981">
    <property type="term" value="P:regulation of apoptotic process"/>
    <property type="evidence" value="ECO:0007669"/>
    <property type="project" value="InterPro"/>
</dbReference>